<keyword evidence="5" id="KW-0256">Endoplasmic reticulum</keyword>
<keyword evidence="11" id="KW-1133">Transmembrane helix</keyword>
<keyword evidence="11" id="KW-0812">Transmembrane</keyword>
<dbReference type="Proteomes" id="UP000579685">
    <property type="component" value="Unassembled WGS sequence"/>
</dbReference>
<dbReference type="EMBL" id="VXBQ01015244">
    <property type="protein sequence ID" value="NXO72772.1"/>
    <property type="molecule type" value="Genomic_DNA"/>
</dbReference>
<dbReference type="PANTHER" id="PTHR24291">
    <property type="entry name" value="CYTOCHROME P450 FAMILY 4"/>
    <property type="match status" value="1"/>
</dbReference>
<dbReference type="InterPro" id="IPR001128">
    <property type="entry name" value="Cyt_P450"/>
</dbReference>
<keyword evidence="4 9" id="KW-0479">Metal-binding</keyword>
<evidence type="ECO:0000256" key="5">
    <source>
        <dbReference type="ARBA" id="ARBA00022824"/>
    </source>
</evidence>
<dbReference type="InterPro" id="IPR050196">
    <property type="entry name" value="Cytochrome_P450_Monoox"/>
</dbReference>
<dbReference type="PROSITE" id="PS00086">
    <property type="entry name" value="CYTOCHROME_P450"/>
    <property type="match status" value="1"/>
</dbReference>
<reference evidence="12 13" key="1">
    <citation type="submission" date="2019-09" db="EMBL/GenBank/DDBJ databases">
        <title>Bird 10,000 Genomes (B10K) Project - Family phase.</title>
        <authorList>
            <person name="Zhang G."/>
        </authorList>
    </citation>
    <scope>NUCLEOTIDE SEQUENCE [LARGE SCALE GENOMIC DNA]</scope>
    <source>
        <strain evidence="12">B10K-DU-002-32</strain>
        <tissue evidence="12">Muscle</tissue>
    </source>
</reference>
<dbReference type="FunFam" id="1.10.630.10:FF:000005">
    <property type="entry name" value="cytochrome P450 4F22 isoform X2"/>
    <property type="match status" value="1"/>
</dbReference>
<dbReference type="SUPFAM" id="SSF48264">
    <property type="entry name" value="Cytochrome P450"/>
    <property type="match status" value="1"/>
</dbReference>
<evidence type="ECO:0000256" key="4">
    <source>
        <dbReference type="ARBA" id="ARBA00022723"/>
    </source>
</evidence>
<keyword evidence="3 9" id="KW-0349">Heme</keyword>
<evidence type="ECO:0000256" key="7">
    <source>
        <dbReference type="ARBA" id="ARBA00023033"/>
    </source>
</evidence>
<evidence type="ECO:0000256" key="10">
    <source>
        <dbReference type="RuleBase" id="RU000461"/>
    </source>
</evidence>
<dbReference type="Pfam" id="PF00067">
    <property type="entry name" value="p450"/>
    <property type="match status" value="1"/>
</dbReference>
<evidence type="ECO:0000256" key="9">
    <source>
        <dbReference type="PIRSR" id="PIRSR602401-1"/>
    </source>
</evidence>
<protein>
    <submittedName>
        <fullName evidence="12">CP4B1 protein</fullName>
    </submittedName>
</protein>
<keyword evidence="7 10" id="KW-0503">Monooxygenase</keyword>
<comment type="cofactor">
    <cofactor evidence="9">
        <name>heme</name>
        <dbReference type="ChEBI" id="CHEBI:30413"/>
    </cofactor>
</comment>
<gene>
    <name evidence="12" type="primary">Cyp4b1_0</name>
    <name evidence="12" type="ORF">PHANIT_R07801</name>
</gene>
<evidence type="ECO:0000256" key="11">
    <source>
        <dbReference type="SAM" id="Phobius"/>
    </source>
</evidence>
<keyword evidence="8 11" id="KW-0472">Membrane</keyword>
<dbReference type="PRINTS" id="PR00385">
    <property type="entry name" value="P450"/>
</dbReference>
<dbReference type="GO" id="GO:0005506">
    <property type="term" value="F:iron ion binding"/>
    <property type="evidence" value="ECO:0007669"/>
    <property type="project" value="InterPro"/>
</dbReference>
<evidence type="ECO:0000256" key="6">
    <source>
        <dbReference type="ARBA" id="ARBA00023004"/>
    </source>
</evidence>
<comment type="subcellular location">
    <subcellularLocation>
        <location evidence="1">Endoplasmic reticulum membrane</location>
    </subcellularLocation>
</comment>
<evidence type="ECO:0000256" key="3">
    <source>
        <dbReference type="ARBA" id="ARBA00022617"/>
    </source>
</evidence>
<feature type="non-terminal residue" evidence="12">
    <location>
        <position position="1"/>
    </location>
</feature>
<evidence type="ECO:0000256" key="1">
    <source>
        <dbReference type="ARBA" id="ARBA00004586"/>
    </source>
</evidence>
<dbReference type="Gene3D" id="1.10.630.10">
    <property type="entry name" value="Cytochrome P450"/>
    <property type="match status" value="1"/>
</dbReference>
<sequence>MASLLDNIARPSAVILQLSVLLGVIFVLLKVLQFYQERKKITKALEAFPGPPKHWLYGHNHLIRSENILHQSVLWGEEYPYAFPRWFGPLLPSLFIHHPEYAKSILGRTGESLPLLWRRTDCAFVVCASGKGLLVLEGGKWFQHRKMLTPAFHYDVLKSYVTLMSDSVKVMLDKWDKKITERKSVELFQDVSLMTLDTIMKCAFSFNSSCQTQSNSHYYIRAVFDISRLLSDRIQNLSFKDVFYNLTHEGREFQDACKLAHTHTDQVIQERKMLLSNEKELDKIQKKKHLDFLDILLCSKDENGVGLSDEDLRAEVDTFMFEGHDTTASGISWLFYCMSLHPEHQQRCREEIQGILRDRDTIAWEDLGKMTYTTMCIKESLRLFPPVPSVSRQLSKPITFPDGRSLPAGCSVGLNIFGIHRNRDVWEDPEVYDPLRFTPENSAQRHSHAFLPFSAGSRNCIGQQFAMNEMKVALALTLLRFELYPDPSNLPKMIPQLVLRSSNGIHLLLKKIF</sequence>
<evidence type="ECO:0000256" key="8">
    <source>
        <dbReference type="ARBA" id="ARBA00023136"/>
    </source>
</evidence>
<accession>A0A7L1UIK8</accession>
<dbReference type="GO" id="GO:0016705">
    <property type="term" value="F:oxidoreductase activity, acting on paired donors, with incorporation or reduction of molecular oxygen"/>
    <property type="evidence" value="ECO:0007669"/>
    <property type="project" value="InterPro"/>
</dbReference>
<keyword evidence="13" id="KW-1185">Reference proteome</keyword>
<keyword evidence="6 9" id="KW-0408">Iron</keyword>
<dbReference type="PRINTS" id="PR00463">
    <property type="entry name" value="EP450I"/>
</dbReference>
<dbReference type="CDD" id="cd20678">
    <property type="entry name" value="CYP4B-like"/>
    <property type="match status" value="1"/>
</dbReference>
<dbReference type="InterPro" id="IPR036396">
    <property type="entry name" value="Cyt_P450_sf"/>
</dbReference>
<dbReference type="GO" id="GO:0020037">
    <property type="term" value="F:heme binding"/>
    <property type="evidence" value="ECO:0007669"/>
    <property type="project" value="InterPro"/>
</dbReference>
<dbReference type="AlphaFoldDB" id="A0A7L1UIK8"/>
<organism evidence="12 13">
    <name type="scientific">Phainopepla nitens</name>
    <name type="common">Phainopepla</name>
    <dbReference type="NCBI Taxonomy" id="161653"/>
    <lineage>
        <taxon>Eukaryota</taxon>
        <taxon>Metazoa</taxon>
        <taxon>Chordata</taxon>
        <taxon>Craniata</taxon>
        <taxon>Vertebrata</taxon>
        <taxon>Euteleostomi</taxon>
        <taxon>Archelosauria</taxon>
        <taxon>Archosauria</taxon>
        <taxon>Dinosauria</taxon>
        <taxon>Saurischia</taxon>
        <taxon>Theropoda</taxon>
        <taxon>Coelurosauria</taxon>
        <taxon>Aves</taxon>
        <taxon>Neognathae</taxon>
        <taxon>Neoaves</taxon>
        <taxon>Telluraves</taxon>
        <taxon>Australaves</taxon>
        <taxon>Passeriformes</taxon>
        <taxon>Bombycillidae</taxon>
        <taxon>Phainopepla</taxon>
    </lineage>
</organism>
<dbReference type="GO" id="GO:0005789">
    <property type="term" value="C:endoplasmic reticulum membrane"/>
    <property type="evidence" value="ECO:0007669"/>
    <property type="project" value="UniProtKB-SubCell"/>
</dbReference>
<keyword evidence="10" id="KW-0560">Oxidoreductase</keyword>
<name>A0A7L1UIK8_PHANI</name>
<dbReference type="GO" id="GO:0004497">
    <property type="term" value="F:monooxygenase activity"/>
    <property type="evidence" value="ECO:0007669"/>
    <property type="project" value="UniProtKB-KW"/>
</dbReference>
<feature type="transmembrane region" description="Helical" evidence="11">
    <location>
        <begin position="12"/>
        <end position="32"/>
    </location>
</feature>
<dbReference type="InterPro" id="IPR002401">
    <property type="entry name" value="Cyt_P450_E_grp-I"/>
</dbReference>
<feature type="non-terminal residue" evidence="12">
    <location>
        <position position="513"/>
    </location>
</feature>
<evidence type="ECO:0000313" key="13">
    <source>
        <dbReference type="Proteomes" id="UP000579685"/>
    </source>
</evidence>
<evidence type="ECO:0000256" key="2">
    <source>
        <dbReference type="ARBA" id="ARBA00010617"/>
    </source>
</evidence>
<evidence type="ECO:0000313" key="12">
    <source>
        <dbReference type="EMBL" id="NXO72772.1"/>
    </source>
</evidence>
<dbReference type="PANTHER" id="PTHR24291:SF201">
    <property type="entry name" value="CYTOCHROME P450, FAMILY 4, SUBFAMILY B, POLYPEPTIDE 7"/>
    <property type="match status" value="1"/>
</dbReference>
<dbReference type="InterPro" id="IPR017972">
    <property type="entry name" value="Cyt_P450_CS"/>
</dbReference>
<feature type="binding site" description="axial binding residue" evidence="9">
    <location>
        <position position="460"/>
    </location>
    <ligand>
        <name>heme</name>
        <dbReference type="ChEBI" id="CHEBI:30413"/>
    </ligand>
    <ligandPart>
        <name>Fe</name>
        <dbReference type="ChEBI" id="CHEBI:18248"/>
    </ligandPart>
</feature>
<comment type="caution">
    <text evidence="12">The sequence shown here is derived from an EMBL/GenBank/DDBJ whole genome shotgun (WGS) entry which is preliminary data.</text>
</comment>
<proteinExistence type="inferred from homology"/>
<comment type="similarity">
    <text evidence="2 10">Belongs to the cytochrome P450 family.</text>
</comment>